<dbReference type="Gene3D" id="1.20.910.10">
    <property type="entry name" value="Heme oxygenase-like"/>
    <property type="match status" value="1"/>
</dbReference>
<proteinExistence type="predicted"/>
<gene>
    <name evidence="1" type="ORF">Q664_19400</name>
</gene>
<name>A0A084STI4_9BACT</name>
<evidence type="ECO:0008006" key="3">
    <source>
        <dbReference type="Google" id="ProtNLM"/>
    </source>
</evidence>
<dbReference type="InterPro" id="IPR016084">
    <property type="entry name" value="Haem_Oase-like_multi-hlx"/>
</dbReference>
<comment type="caution">
    <text evidence="1">The sequence shown here is derived from an EMBL/GenBank/DDBJ whole genome shotgun (WGS) entry which is preliminary data.</text>
</comment>
<evidence type="ECO:0000313" key="1">
    <source>
        <dbReference type="EMBL" id="KFA91769.1"/>
    </source>
</evidence>
<dbReference type="RefSeq" id="WP_043397240.1">
    <property type="nucleotide sequence ID" value="NZ_JPMI01000129.1"/>
</dbReference>
<organism evidence="1 2">
    <name type="scientific">Archangium violaceum Cb vi76</name>
    <dbReference type="NCBI Taxonomy" id="1406225"/>
    <lineage>
        <taxon>Bacteria</taxon>
        <taxon>Pseudomonadati</taxon>
        <taxon>Myxococcota</taxon>
        <taxon>Myxococcia</taxon>
        <taxon>Myxococcales</taxon>
        <taxon>Cystobacterineae</taxon>
        <taxon>Archangiaceae</taxon>
        <taxon>Archangium</taxon>
    </lineage>
</organism>
<dbReference type="AlphaFoldDB" id="A0A084STI4"/>
<protein>
    <recommendedName>
        <fullName evidence="3">Heme oxygenase</fullName>
    </recommendedName>
</protein>
<dbReference type="EMBL" id="JPMI01000129">
    <property type="protein sequence ID" value="KFA91769.1"/>
    <property type="molecule type" value="Genomic_DNA"/>
</dbReference>
<dbReference type="Proteomes" id="UP000028547">
    <property type="component" value="Unassembled WGS sequence"/>
</dbReference>
<accession>A0A084STI4</accession>
<reference evidence="1 2" key="1">
    <citation type="submission" date="2014-07" db="EMBL/GenBank/DDBJ databases">
        <title>Draft Genome Sequence of Gephyronic Acid Producer, Cystobacter violaceus Strain Cb vi76.</title>
        <authorList>
            <person name="Stevens D.C."/>
            <person name="Young J."/>
            <person name="Carmichael R."/>
            <person name="Tan J."/>
            <person name="Taylor R.E."/>
        </authorList>
    </citation>
    <scope>NUCLEOTIDE SEQUENCE [LARGE SCALE GENOMIC DNA]</scope>
    <source>
        <strain evidence="1 2">Cb vi76</strain>
    </source>
</reference>
<sequence length="244" mass="27329">MKRVLRYIEQQQAELAKSPFLSFLGDTRVEPRLRFGFAPCMAPFVMGFADLNKYVLRDESSEDPLQKLINTHTREDDHHWGMFLRDLRTLELDAPLELTGAIEHLWGEHNKKARQLIYGLVALVSAERPVMRLVIVECIEAAGSVGSSRFTQAARELEARTGKRLFYFGEAHERLETGHLTGSGNVEETLAGLELTPEQVERARGLVDRTFALFHAMGDELLAYARRGLEGAHAPGTRGAARSG</sequence>
<evidence type="ECO:0000313" key="2">
    <source>
        <dbReference type="Proteomes" id="UP000028547"/>
    </source>
</evidence>